<evidence type="ECO:0000313" key="2">
    <source>
        <dbReference type="Proteomes" id="UP000800092"/>
    </source>
</evidence>
<organism evidence="1 2">
    <name type="scientific">Viridothelium virens</name>
    <name type="common">Speckled blister lichen</name>
    <name type="synonym">Trypethelium virens</name>
    <dbReference type="NCBI Taxonomy" id="1048519"/>
    <lineage>
        <taxon>Eukaryota</taxon>
        <taxon>Fungi</taxon>
        <taxon>Dikarya</taxon>
        <taxon>Ascomycota</taxon>
        <taxon>Pezizomycotina</taxon>
        <taxon>Dothideomycetes</taxon>
        <taxon>Dothideomycetes incertae sedis</taxon>
        <taxon>Trypetheliales</taxon>
        <taxon>Trypetheliaceae</taxon>
        <taxon>Viridothelium</taxon>
    </lineage>
</organism>
<gene>
    <name evidence="1" type="ORF">EV356DRAFT_555920</name>
</gene>
<dbReference type="Proteomes" id="UP000800092">
    <property type="component" value="Unassembled WGS sequence"/>
</dbReference>
<dbReference type="OrthoDB" id="3510794at2759"/>
<keyword evidence="2" id="KW-1185">Reference proteome</keyword>
<proteinExistence type="predicted"/>
<name>A0A6A6GUR9_VIRVR</name>
<reference evidence="1" key="1">
    <citation type="journal article" date="2020" name="Stud. Mycol.">
        <title>101 Dothideomycetes genomes: a test case for predicting lifestyles and emergence of pathogens.</title>
        <authorList>
            <person name="Haridas S."/>
            <person name="Albert R."/>
            <person name="Binder M."/>
            <person name="Bloem J."/>
            <person name="Labutti K."/>
            <person name="Salamov A."/>
            <person name="Andreopoulos B."/>
            <person name="Baker S."/>
            <person name="Barry K."/>
            <person name="Bills G."/>
            <person name="Bluhm B."/>
            <person name="Cannon C."/>
            <person name="Castanera R."/>
            <person name="Culley D."/>
            <person name="Daum C."/>
            <person name="Ezra D."/>
            <person name="Gonzalez J."/>
            <person name="Henrissat B."/>
            <person name="Kuo A."/>
            <person name="Liang C."/>
            <person name="Lipzen A."/>
            <person name="Lutzoni F."/>
            <person name="Magnuson J."/>
            <person name="Mondo S."/>
            <person name="Nolan M."/>
            <person name="Ohm R."/>
            <person name="Pangilinan J."/>
            <person name="Park H.-J."/>
            <person name="Ramirez L."/>
            <person name="Alfaro M."/>
            <person name="Sun H."/>
            <person name="Tritt A."/>
            <person name="Yoshinaga Y."/>
            <person name="Zwiers L.-H."/>
            <person name="Turgeon B."/>
            <person name="Goodwin S."/>
            <person name="Spatafora J."/>
            <person name="Crous P."/>
            <person name="Grigoriev I."/>
        </authorList>
    </citation>
    <scope>NUCLEOTIDE SEQUENCE</scope>
    <source>
        <strain evidence="1">Tuck. ex Michener</strain>
    </source>
</reference>
<dbReference type="AlphaFoldDB" id="A0A6A6GUR9"/>
<accession>A0A6A6GUR9</accession>
<evidence type="ECO:0000313" key="1">
    <source>
        <dbReference type="EMBL" id="KAF2229542.1"/>
    </source>
</evidence>
<sequence length="292" mass="34159">MIGFFSLPFELREMIYEHALPADGFITVANPFPFPEEQHIRNMALTNMQVREELYQVITRKYGFRIVIQPTFVVNYPEPRLDLGHLACLRLDRAKSIELYMDYNVDDLDPTSYRRQGVNRCHITGLEKQLAKVVTIMETFSKLPSLKIRFRDEPRPSTGAISFGDPFWTQSCDNCDDRPCTVMRNFAYLPAFATTVETLTCRPDLIAKFRSIQIIPLRCICAQRESENWGLDPFDNSLERPVKTSYDNVDRSELIHDLSSFMDEEWGHRKGLFPMWLRIKWTENDLQDPNFL</sequence>
<dbReference type="EMBL" id="ML991860">
    <property type="protein sequence ID" value="KAF2229542.1"/>
    <property type="molecule type" value="Genomic_DNA"/>
</dbReference>
<protein>
    <submittedName>
        <fullName evidence="1">Uncharacterized protein</fullName>
    </submittedName>
</protein>